<dbReference type="GO" id="GO:0005385">
    <property type="term" value="F:zinc ion transmembrane transporter activity"/>
    <property type="evidence" value="ECO:0007669"/>
    <property type="project" value="TreeGrafter"/>
</dbReference>
<feature type="transmembrane region" description="Helical" evidence="7">
    <location>
        <begin position="238"/>
        <end position="256"/>
    </location>
</feature>
<evidence type="ECO:0000256" key="3">
    <source>
        <dbReference type="ARBA" id="ARBA00022692"/>
    </source>
</evidence>
<dbReference type="InterPro" id="IPR003689">
    <property type="entry name" value="ZIP"/>
</dbReference>
<feature type="transmembrane region" description="Helical" evidence="7">
    <location>
        <begin position="447"/>
        <end position="466"/>
    </location>
</feature>
<evidence type="ECO:0000256" key="4">
    <source>
        <dbReference type="ARBA" id="ARBA00022989"/>
    </source>
</evidence>
<evidence type="ECO:0000256" key="6">
    <source>
        <dbReference type="SAM" id="MobiDB-lite"/>
    </source>
</evidence>
<evidence type="ECO:0000313" key="10">
    <source>
        <dbReference type="Proteomes" id="UP000747542"/>
    </source>
</evidence>
<evidence type="ECO:0000256" key="2">
    <source>
        <dbReference type="ARBA" id="ARBA00006939"/>
    </source>
</evidence>
<dbReference type="PANTHER" id="PTHR12191:SF37">
    <property type="entry name" value="ZINC TRANSPORTER FOI"/>
    <property type="match status" value="1"/>
</dbReference>
<gene>
    <name evidence="9" type="primary">slc39a14-L</name>
    <name evidence="9" type="ORF">Hamer_G020172</name>
</gene>
<sequence>MQPQQNLLRVIASGLLLCIPRFSLTAEVKHITHWNADWGPQPDNVTDFTTFLWYGYSSNKFNFTQEDFKAFVECTTGRRQCPTIDKDLPLSKLTDCNVNRALSPSQCNMLKACTDGELLKMYGIEDNNLSVDDLQTLLPLVLYRSQLNYNCDKENSITQTIRKPKQSEVWGYGLLFVTLISGCSLAGVSVLPLMAHTFYQQLLTLLVGLAVGSLAASSLFHLLPQAFHLKEAKTGPHGYLFISLHILLGTWCFFMIERLIKIILTHHALKEEKKKFPTSRSDQAILNENGSEQQSSNKVDMNGAISNYKQGSLSTTESFEGSELASHDGGCGQKNIDLIYASQEQAIKASFGHSERPQNTHSHNYAEEFKQGEDSVIKTVAWMIIFGDGFHNFIDGVSIGAAFSESILTGISISLAVMCEELPHELGDFAVLLNAGMTMKQAVSYNFLSATTCYLGLIFGICLGEFTQDTTAIFALAAGMFLYIALVDMVPEMNEVANKAAEEGWKSAVIILLLQNLGIFIGVALLFILAYFQDAMGKNCCMTSKLSYSTGMA</sequence>
<dbReference type="Pfam" id="PF02535">
    <property type="entry name" value="Zip"/>
    <property type="match status" value="1"/>
</dbReference>
<feature type="transmembrane region" description="Helical" evidence="7">
    <location>
        <begin position="510"/>
        <end position="532"/>
    </location>
</feature>
<feature type="chain" id="PRO_5035250945" evidence="8">
    <location>
        <begin position="26"/>
        <end position="553"/>
    </location>
</feature>
<protein>
    <submittedName>
        <fullName evidence="9">Zinc transporter ZIP14-like</fullName>
    </submittedName>
</protein>
<comment type="caution">
    <text evidence="9">The sequence shown here is derived from an EMBL/GenBank/DDBJ whole genome shotgun (WGS) entry which is preliminary data.</text>
</comment>
<keyword evidence="8" id="KW-0732">Signal</keyword>
<proteinExistence type="inferred from homology"/>
<dbReference type="PANTHER" id="PTHR12191">
    <property type="entry name" value="SOLUTE CARRIER FAMILY 39"/>
    <property type="match status" value="1"/>
</dbReference>
<dbReference type="GO" id="GO:0140410">
    <property type="term" value="F:monoatomic cation:bicarbonate symporter activity"/>
    <property type="evidence" value="ECO:0007669"/>
    <property type="project" value="TreeGrafter"/>
</dbReference>
<dbReference type="GO" id="GO:0071578">
    <property type="term" value="P:zinc ion import across plasma membrane"/>
    <property type="evidence" value="ECO:0007669"/>
    <property type="project" value="TreeGrafter"/>
</dbReference>
<evidence type="ECO:0000256" key="8">
    <source>
        <dbReference type="SAM" id="SignalP"/>
    </source>
</evidence>
<feature type="signal peptide" evidence="8">
    <location>
        <begin position="1"/>
        <end position="25"/>
    </location>
</feature>
<feature type="region of interest" description="Disordered" evidence="6">
    <location>
        <begin position="279"/>
        <end position="298"/>
    </location>
</feature>
<dbReference type="InterPro" id="IPR050799">
    <property type="entry name" value="ZIP_Transporter"/>
</dbReference>
<evidence type="ECO:0000256" key="7">
    <source>
        <dbReference type="SAM" id="Phobius"/>
    </source>
</evidence>
<keyword evidence="10" id="KW-1185">Reference proteome</keyword>
<dbReference type="Proteomes" id="UP000747542">
    <property type="component" value="Unassembled WGS sequence"/>
</dbReference>
<accession>A0A8J5N547</accession>
<evidence type="ECO:0000313" key="9">
    <source>
        <dbReference type="EMBL" id="KAG7173542.1"/>
    </source>
</evidence>
<dbReference type="GO" id="GO:0030003">
    <property type="term" value="P:intracellular monoatomic cation homeostasis"/>
    <property type="evidence" value="ECO:0007669"/>
    <property type="project" value="TreeGrafter"/>
</dbReference>
<dbReference type="GO" id="GO:0005886">
    <property type="term" value="C:plasma membrane"/>
    <property type="evidence" value="ECO:0007669"/>
    <property type="project" value="TreeGrafter"/>
</dbReference>
<evidence type="ECO:0000256" key="1">
    <source>
        <dbReference type="ARBA" id="ARBA00004141"/>
    </source>
</evidence>
<reference evidence="9" key="1">
    <citation type="journal article" date="2021" name="Sci. Adv.">
        <title>The American lobster genome reveals insights on longevity, neural, and immune adaptations.</title>
        <authorList>
            <person name="Polinski J.M."/>
            <person name="Zimin A.V."/>
            <person name="Clark K.F."/>
            <person name="Kohn A.B."/>
            <person name="Sadowski N."/>
            <person name="Timp W."/>
            <person name="Ptitsyn A."/>
            <person name="Khanna P."/>
            <person name="Romanova D.Y."/>
            <person name="Williams P."/>
            <person name="Greenwood S.J."/>
            <person name="Moroz L.L."/>
            <person name="Walt D.R."/>
            <person name="Bodnar A.G."/>
        </authorList>
    </citation>
    <scope>NUCLEOTIDE SEQUENCE</scope>
    <source>
        <strain evidence="9">GMGI-L3</strain>
    </source>
</reference>
<comment type="similarity">
    <text evidence="2">Belongs to the ZIP transporter (TC 2.A.5) family.</text>
</comment>
<keyword evidence="4 7" id="KW-1133">Transmembrane helix</keyword>
<evidence type="ECO:0000256" key="5">
    <source>
        <dbReference type="ARBA" id="ARBA00023136"/>
    </source>
</evidence>
<dbReference type="EMBL" id="JAHLQT010009549">
    <property type="protein sequence ID" value="KAG7173542.1"/>
    <property type="molecule type" value="Genomic_DNA"/>
</dbReference>
<feature type="transmembrane region" description="Helical" evidence="7">
    <location>
        <begin position="169"/>
        <end position="195"/>
    </location>
</feature>
<keyword evidence="5 7" id="KW-0472">Membrane</keyword>
<dbReference type="AlphaFoldDB" id="A0A8J5N547"/>
<feature type="transmembrane region" description="Helical" evidence="7">
    <location>
        <begin position="472"/>
        <end position="490"/>
    </location>
</feature>
<organism evidence="9 10">
    <name type="scientific">Homarus americanus</name>
    <name type="common">American lobster</name>
    <dbReference type="NCBI Taxonomy" id="6706"/>
    <lineage>
        <taxon>Eukaryota</taxon>
        <taxon>Metazoa</taxon>
        <taxon>Ecdysozoa</taxon>
        <taxon>Arthropoda</taxon>
        <taxon>Crustacea</taxon>
        <taxon>Multicrustacea</taxon>
        <taxon>Malacostraca</taxon>
        <taxon>Eumalacostraca</taxon>
        <taxon>Eucarida</taxon>
        <taxon>Decapoda</taxon>
        <taxon>Pleocyemata</taxon>
        <taxon>Astacidea</taxon>
        <taxon>Nephropoidea</taxon>
        <taxon>Nephropidae</taxon>
        <taxon>Homarus</taxon>
    </lineage>
</organism>
<name>A0A8J5N547_HOMAM</name>
<keyword evidence="3 7" id="KW-0812">Transmembrane</keyword>
<comment type="subcellular location">
    <subcellularLocation>
        <location evidence="1">Membrane</location>
        <topology evidence="1">Multi-pass membrane protein</topology>
    </subcellularLocation>
</comment>
<feature type="transmembrane region" description="Helical" evidence="7">
    <location>
        <begin position="202"/>
        <end position="223"/>
    </location>
</feature>